<evidence type="ECO:0000313" key="3">
    <source>
        <dbReference type="Proteomes" id="UP000256650"/>
    </source>
</evidence>
<keyword evidence="3" id="KW-1185">Reference proteome</keyword>
<dbReference type="OrthoDB" id="5338768at2"/>
<accession>A0A3D8IG25</accession>
<feature type="domain" description="DNA replication/recombination mediator RecO N-terminal" evidence="1">
    <location>
        <begin position="1"/>
        <end position="71"/>
    </location>
</feature>
<dbReference type="InterPro" id="IPR022572">
    <property type="entry name" value="DNA_rep/recomb_RecO_N"/>
</dbReference>
<dbReference type="EMBL" id="NXLS01000002">
    <property type="protein sequence ID" value="RDU63866.1"/>
    <property type="molecule type" value="Genomic_DNA"/>
</dbReference>
<comment type="caution">
    <text evidence="2">The sequence shown here is derived from an EMBL/GenBank/DDBJ whole genome shotgun (WGS) entry which is preliminary data.</text>
</comment>
<gene>
    <name evidence="2" type="ORF">CQA43_03360</name>
</gene>
<evidence type="ECO:0000313" key="2">
    <source>
        <dbReference type="EMBL" id="RDU63866.1"/>
    </source>
</evidence>
<evidence type="ECO:0000259" key="1">
    <source>
        <dbReference type="Pfam" id="PF13114"/>
    </source>
</evidence>
<dbReference type="Proteomes" id="UP000256650">
    <property type="component" value="Unassembled WGS sequence"/>
</dbReference>
<reference evidence="2 3" key="1">
    <citation type="submission" date="2018-04" db="EMBL/GenBank/DDBJ databases">
        <title>Novel Campyloabacter and Helicobacter Species and Strains.</title>
        <authorList>
            <person name="Mannion A.J."/>
            <person name="Shen Z."/>
            <person name="Fox J.G."/>
        </authorList>
    </citation>
    <scope>NUCLEOTIDE SEQUENCE [LARGE SCALE GENOMIC DNA]</scope>
    <source>
        <strain evidence="2 3">MIT 99-5101</strain>
    </source>
</reference>
<protein>
    <submittedName>
        <fullName evidence="2">Recombination protein RecO</fullName>
    </submittedName>
</protein>
<name>A0A3D8IG25_9HELI</name>
<dbReference type="AlphaFoldDB" id="A0A3D8IG25"/>
<sequence>MQGYILHTLRVREEDLLVRILTQSQLYTLYRFYGARHSVVHLGHKIDFSIQQDLREIGRLREPIHLGFIWERDTQKRYFWQQYLNLLNTHLRDISHLDSFYFEHLEEGTKRLEKENPKRAILNLYAKLLRFEGRGNTLQTCLICEQPLQDKIILGRGLVRGHKDCMQGAVFEQAHITQWLSLRGEFLEEAEVDNLWNLLMQGL</sequence>
<dbReference type="NCBIfam" id="NF010483">
    <property type="entry name" value="PRK13908.1"/>
    <property type="match status" value="1"/>
</dbReference>
<dbReference type="RefSeq" id="WP_115551190.1">
    <property type="nucleotide sequence ID" value="NZ_CAONBV010000009.1"/>
</dbReference>
<organism evidence="2 3">
    <name type="scientific">Helicobacter ganmani</name>
    <dbReference type="NCBI Taxonomy" id="60246"/>
    <lineage>
        <taxon>Bacteria</taxon>
        <taxon>Pseudomonadati</taxon>
        <taxon>Campylobacterota</taxon>
        <taxon>Epsilonproteobacteria</taxon>
        <taxon>Campylobacterales</taxon>
        <taxon>Helicobacteraceae</taxon>
        <taxon>Helicobacter</taxon>
    </lineage>
</organism>
<dbReference type="Pfam" id="PF13114">
    <property type="entry name" value="RecO_N_2"/>
    <property type="match status" value="1"/>
</dbReference>
<dbReference type="GeneID" id="82535319"/>
<proteinExistence type="predicted"/>